<accession>M4T2H2</accession>
<dbReference type="InterPro" id="IPR044925">
    <property type="entry name" value="His-Me_finger_sf"/>
</dbReference>
<evidence type="ECO:0000259" key="1">
    <source>
        <dbReference type="Pfam" id="PF13392"/>
    </source>
</evidence>
<name>M4T2H2_9CAUD</name>
<dbReference type="Proteomes" id="UP000204031">
    <property type="component" value="Segment"/>
</dbReference>
<feature type="domain" description="HNH nuclease" evidence="1">
    <location>
        <begin position="53"/>
        <end position="97"/>
    </location>
</feature>
<dbReference type="EMBL" id="HQ634194">
    <property type="protein sequence ID" value="AGH57034.1"/>
    <property type="molecule type" value="Genomic_DNA"/>
</dbReference>
<dbReference type="Pfam" id="PF13392">
    <property type="entry name" value="HNH_3"/>
    <property type="match status" value="1"/>
</dbReference>
<dbReference type="GeneID" id="15010637"/>
<evidence type="ECO:0000313" key="2">
    <source>
        <dbReference type="EMBL" id="AGH57034.1"/>
    </source>
</evidence>
<keyword evidence="3" id="KW-1185">Reference proteome</keyword>
<dbReference type="KEGG" id="vg:15010637"/>
<keyword evidence="2" id="KW-0255">Endonuclease</keyword>
<gene>
    <name evidence="2" type="ORF">VPNG_00010</name>
</gene>
<sequence length="160" mass="18257">MVNLSILREWLDYSPVTGEFHWKKSSGPLKAGTTAGKLKSNGYISIRLKGKDYYAHRLAWLFVHGTLPDNKMVDHINHNKTDNRIVNLRLATPTQNRQNSKALGSSGVKNVYAHRHGNWIVRFKVDGKNKSFGIYSSLKKAKEVAEDQRKILHEEFACDH</sequence>
<dbReference type="GO" id="GO:0004519">
    <property type="term" value="F:endonuclease activity"/>
    <property type="evidence" value="ECO:0007669"/>
    <property type="project" value="UniProtKB-KW"/>
</dbReference>
<keyword evidence="2" id="KW-0540">Nuclease</keyword>
<keyword evidence="2" id="KW-0378">Hydrolase</keyword>
<dbReference type="SUPFAM" id="SSF54060">
    <property type="entry name" value="His-Me finger endonucleases"/>
    <property type="match status" value="1"/>
</dbReference>
<protein>
    <submittedName>
        <fullName evidence="2">HNH endonuclease</fullName>
    </submittedName>
</protein>
<dbReference type="InterPro" id="IPR003615">
    <property type="entry name" value="HNH_nuc"/>
</dbReference>
<dbReference type="RefSeq" id="YP_007674105.1">
    <property type="nucleotide sequence ID" value="NC_020848.1"/>
</dbReference>
<organism evidence="2 3">
    <name type="scientific">Vibrio phage VBP47</name>
    <dbReference type="NCBI Taxonomy" id="754073"/>
    <lineage>
        <taxon>Viruses</taxon>
        <taxon>Duplodnaviria</taxon>
        <taxon>Heunggongvirae</taxon>
        <taxon>Uroviricota</taxon>
        <taxon>Caudoviricetes</taxon>
        <taxon>Schitoviridae</taxon>
        <taxon>Fuhrmanvirinae</taxon>
        <taxon>Stoningtonvirus</taxon>
        <taxon>Stoningtonvirus VBP47</taxon>
    </lineage>
</organism>
<reference evidence="2 3" key="1">
    <citation type="submission" date="2010-11" db="EMBL/GenBank/DDBJ databases">
        <title>The Genome Sequence of Vibrio phage VBP47.</title>
        <authorList>
            <consortium name="The Broad Institute Genome Sequencing Platform"/>
            <person name="Henn M.R."/>
            <person name="Wharam S."/>
            <person name="Gilg I."/>
            <person name="Martinez Martinez J."/>
            <person name="Wilson W."/>
            <person name="Levin J."/>
            <person name="Malboeuf C."/>
            <person name="Casali M."/>
            <person name="Russ C."/>
            <person name="Lennon N."/>
            <person name="Chapman S.B."/>
            <person name="Erlich R."/>
            <person name="Young S.K."/>
            <person name="Yandava C."/>
            <person name="Zeng Q."/>
            <person name="Fitzgerald M.F."/>
            <person name="Alvarado L."/>
            <person name="Anderson S."/>
            <person name="Berlin A."/>
            <person name="Chen Z."/>
            <person name="Freedman E."/>
            <person name="Gellesch M."/>
            <person name="Goldberg J."/>
            <person name="Green L."/>
            <person name="Griggs A."/>
            <person name="Gujja S."/>
            <person name="Heilman E."/>
            <person name="Heiman D."/>
            <person name="Hollinger A."/>
            <person name="Howarth C."/>
            <person name="Larson L."/>
            <person name="Mehta T."/>
            <person name="Neiman D."/>
            <person name="Pearson M."/>
            <person name="Roberts A."/>
            <person name="Ryan E."/>
            <person name="Saif S."/>
            <person name="Shea T."/>
            <person name="Shenoy N."/>
            <person name="Sisk P."/>
            <person name="Stolte C."/>
            <person name="Sykes S."/>
            <person name="White J."/>
            <person name="Haas B."/>
            <person name="Nusbaum C."/>
            <person name="Birren B."/>
        </authorList>
    </citation>
    <scope>NUCLEOTIDE SEQUENCE [LARGE SCALE GENOMIC DNA]</scope>
    <source>
        <strain evidence="2 3">VBP47</strain>
    </source>
</reference>
<proteinExistence type="predicted"/>
<dbReference type="OrthoDB" id="21336at10239"/>
<evidence type="ECO:0000313" key="3">
    <source>
        <dbReference type="Proteomes" id="UP000204031"/>
    </source>
</evidence>
<dbReference type="Gene3D" id="3.90.75.20">
    <property type="match status" value="1"/>
</dbReference>